<evidence type="ECO:0000313" key="4">
    <source>
        <dbReference type="EMBL" id="GMT29073.1"/>
    </source>
</evidence>
<organism evidence="4 5">
    <name type="scientific">Pristionchus fissidentatus</name>
    <dbReference type="NCBI Taxonomy" id="1538716"/>
    <lineage>
        <taxon>Eukaryota</taxon>
        <taxon>Metazoa</taxon>
        <taxon>Ecdysozoa</taxon>
        <taxon>Nematoda</taxon>
        <taxon>Chromadorea</taxon>
        <taxon>Rhabditida</taxon>
        <taxon>Rhabditina</taxon>
        <taxon>Diplogasteromorpha</taxon>
        <taxon>Diplogasteroidea</taxon>
        <taxon>Neodiplogasteridae</taxon>
        <taxon>Pristionchus</taxon>
    </lineage>
</organism>
<evidence type="ECO:0000256" key="2">
    <source>
        <dbReference type="SAM" id="MobiDB-lite"/>
    </source>
</evidence>
<dbReference type="InterPro" id="IPR036322">
    <property type="entry name" value="WD40_repeat_dom_sf"/>
</dbReference>
<proteinExistence type="predicted"/>
<dbReference type="Gene3D" id="2.130.10.10">
    <property type="entry name" value="YVTN repeat-like/Quinoprotein amine dehydrogenase"/>
    <property type="match status" value="1"/>
</dbReference>
<feature type="region of interest" description="Disordered" evidence="2">
    <location>
        <begin position="1"/>
        <end position="85"/>
    </location>
</feature>
<feature type="compositionally biased region" description="Basic and acidic residues" evidence="2">
    <location>
        <begin position="26"/>
        <end position="37"/>
    </location>
</feature>
<sequence>MRRSTRVKTEPVEPEIKPAVTTPKNKKSEEKKPETSKRSASKLKSAKTEPETSPKSDEKRRKGRPATSSERKGVAPVNDAQDRKDLAEFKRAKAPKDILTSYTTEHALAKFFSGAIRAATNNELICPGCKKAFASHSGMVYHIQRCKESLVEWEATRDTLTYSEVKEHPWMWVAGSKRAKDEMAAAAFKETTDGVECVRAVSCGSTSFKDQKSLVEHLNSCCVPTYNQFRGEIEEFRVMDKKMRTTLIRFAMSANGGQLPCLSCGKMFEHKFGLAYHLDRCGFTEDNSGEIPWRCYRCGFNGKVNDRESHLEVCDVPASEAAKPKNQRVGKSEMDGDTILELSSKRRRTGGVSVANGAVPGDSSQTRFTASGLKRFKFRKSEAMQLSITIAADLEKYRASIESAIEEHEKKDESQGCEMLRRRAEMKKGEWKRVEEGSYIASLRDKKSIGMRQKTVDDFVQAFGKTNSNTKRTTIPPVVEHAEKPDGLTRITAFTSETVETPCTPSVSIGYAGGPIAATLLAPNPLSENCECLAVLSFPNDEILVDSTTGKKDWRQTDAYIQLWRVEKSKEEKMKKMGEEETREVTRCDLSLWFMLKIEGMGLALAANWMPRSESSDMVGFLAVAMSDGTIVIYCIRKDSVSMEGLKEDEIAVVCPQPILTLKAPTIEEVNSLRRTQREERRGEVTNEFDLSGERLTRSARAQMQSQTTAVVEGEAMTLPSVPPSVREGLLEDVKPMAGLMEMETNEEENGGSEIVSAPKADTGSVISTPVRRTKAEQRKELQRMRMAKTEDCSPPPPPPIIAVAWSPFTSCSSIAAVDAAGTVIVWELEENMILEGEEDALHPSRVFVDIEWVSPAINVAWMDERLLGVSFAERIIRVLNTTTGECQLEENTVRTAGKALMAAGSCFDGLFIYQSEYYNATEAPETAVVYLAYDVDREGYFVVPLTNRHGLMVWAVGVSSSGVIATAGADGRLQLSMNGKVVPRGCIVDLSVNLHTDHFLLIRNRVTKEEEEVEKVEEQSGSKAKNPLPPPVYASHDDVTDNMWLDIVCEDADTVSGPSLPQGLLDQRVESLNAVTLSSHSPSSPADHIVVTGGEAGLLFARSCYIEEKGVGSANWLNMASRKWSRTPSKESTPRPRSRASKEPTPKNKI</sequence>
<feature type="compositionally biased region" description="Basic and acidic residues" evidence="2">
    <location>
        <begin position="46"/>
        <end position="60"/>
    </location>
</feature>
<feature type="domain" description="C2H2-type" evidence="3">
    <location>
        <begin position="259"/>
        <end position="292"/>
    </location>
</feature>
<keyword evidence="1" id="KW-0863">Zinc-finger</keyword>
<dbReference type="InterPro" id="IPR013087">
    <property type="entry name" value="Znf_C2H2_type"/>
</dbReference>
<feature type="compositionally biased region" description="Basic and acidic residues" evidence="2">
    <location>
        <begin position="7"/>
        <end position="16"/>
    </location>
</feature>
<dbReference type="SUPFAM" id="SSF50978">
    <property type="entry name" value="WD40 repeat-like"/>
    <property type="match status" value="1"/>
</dbReference>
<keyword evidence="1" id="KW-0862">Zinc</keyword>
<dbReference type="GO" id="GO:0008270">
    <property type="term" value="F:zinc ion binding"/>
    <property type="evidence" value="ECO:0007669"/>
    <property type="project" value="UniProtKB-KW"/>
</dbReference>
<feature type="region of interest" description="Disordered" evidence="2">
    <location>
        <begin position="1123"/>
        <end position="1151"/>
    </location>
</feature>
<dbReference type="PROSITE" id="PS50157">
    <property type="entry name" value="ZINC_FINGER_C2H2_2"/>
    <property type="match status" value="1"/>
</dbReference>
<name>A0AAV5WC09_9BILA</name>
<keyword evidence="5" id="KW-1185">Reference proteome</keyword>
<reference evidence="4" key="1">
    <citation type="submission" date="2023-10" db="EMBL/GenBank/DDBJ databases">
        <title>Genome assembly of Pristionchus species.</title>
        <authorList>
            <person name="Yoshida K."/>
            <person name="Sommer R.J."/>
        </authorList>
    </citation>
    <scope>NUCLEOTIDE SEQUENCE</scope>
    <source>
        <strain evidence="4">RS5133</strain>
    </source>
</reference>
<protein>
    <recommendedName>
        <fullName evidence="3">C2H2-type domain-containing protein</fullName>
    </recommendedName>
</protein>
<dbReference type="InterPro" id="IPR015943">
    <property type="entry name" value="WD40/YVTN_repeat-like_dom_sf"/>
</dbReference>
<evidence type="ECO:0000256" key="1">
    <source>
        <dbReference type="PROSITE-ProRule" id="PRU00042"/>
    </source>
</evidence>
<comment type="caution">
    <text evidence="4">The sequence shown here is derived from an EMBL/GenBank/DDBJ whole genome shotgun (WGS) entry which is preliminary data.</text>
</comment>
<feature type="compositionally biased region" description="Basic and acidic residues" evidence="2">
    <location>
        <begin position="1129"/>
        <end position="1151"/>
    </location>
</feature>
<dbReference type="EMBL" id="BTSY01000005">
    <property type="protein sequence ID" value="GMT29073.1"/>
    <property type="molecule type" value="Genomic_DNA"/>
</dbReference>
<keyword evidence="1" id="KW-0479">Metal-binding</keyword>
<evidence type="ECO:0000259" key="3">
    <source>
        <dbReference type="PROSITE" id="PS50157"/>
    </source>
</evidence>
<dbReference type="Proteomes" id="UP001432322">
    <property type="component" value="Unassembled WGS sequence"/>
</dbReference>
<evidence type="ECO:0000313" key="5">
    <source>
        <dbReference type="Proteomes" id="UP001432322"/>
    </source>
</evidence>
<dbReference type="AlphaFoldDB" id="A0AAV5WC09"/>
<gene>
    <name evidence="4" type="ORF">PFISCL1PPCAC_20370</name>
</gene>
<accession>A0AAV5WC09</accession>